<dbReference type="OrthoDB" id="957139at2"/>
<dbReference type="InterPro" id="IPR008969">
    <property type="entry name" value="CarboxyPept-like_regulatory"/>
</dbReference>
<dbReference type="Proteomes" id="UP000271925">
    <property type="component" value="Unassembled WGS sequence"/>
</dbReference>
<keyword evidence="2" id="KW-1185">Reference proteome</keyword>
<gene>
    <name evidence="1" type="ORF">EHT25_20430</name>
</gene>
<name>A0A3P1BP16_9BACT</name>
<evidence type="ECO:0008006" key="3">
    <source>
        <dbReference type="Google" id="ProtNLM"/>
    </source>
</evidence>
<comment type="caution">
    <text evidence="1">The sequence shown here is derived from an EMBL/GenBank/DDBJ whole genome shotgun (WGS) entry which is preliminary data.</text>
</comment>
<proteinExistence type="predicted"/>
<reference evidence="1 2" key="1">
    <citation type="submission" date="2018-11" db="EMBL/GenBank/DDBJ databases">
        <authorList>
            <person name="Zhou Z."/>
            <person name="Wang G."/>
        </authorList>
    </citation>
    <scope>NUCLEOTIDE SEQUENCE [LARGE SCALE GENOMIC DNA]</scope>
    <source>
        <strain evidence="1 2">KCTC52004</strain>
    </source>
</reference>
<dbReference type="SUPFAM" id="SSF49464">
    <property type="entry name" value="Carboxypeptidase regulatory domain-like"/>
    <property type="match status" value="1"/>
</dbReference>
<organism evidence="1 2">
    <name type="scientific">Larkinella rosea</name>
    <dbReference type="NCBI Taxonomy" id="2025312"/>
    <lineage>
        <taxon>Bacteria</taxon>
        <taxon>Pseudomonadati</taxon>
        <taxon>Bacteroidota</taxon>
        <taxon>Cytophagia</taxon>
        <taxon>Cytophagales</taxon>
        <taxon>Spirosomataceae</taxon>
        <taxon>Larkinella</taxon>
    </lineage>
</organism>
<sequence length="153" mass="17683">MKPHPFCWLPFRTHRSRYFLVWLALTLVSCEKCEIYPERPNSNTVIFGRVTDEKNGLPVEGLEVQLIGTKKFIYLVSSKILTKSVSDRDGKYQIELNVSKEIGELSLFPQLYFTSKDSTLYIGHIVNGDRMNSCCPASIGQRTEYNFQLIRRL</sequence>
<dbReference type="EMBL" id="RQJO01000009">
    <property type="protein sequence ID" value="RRB02809.1"/>
    <property type="molecule type" value="Genomic_DNA"/>
</dbReference>
<dbReference type="RefSeq" id="WP_124876972.1">
    <property type="nucleotide sequence ID" value="NZ_RQJO01000009.1"/>
</dbReference>
<dbReference type="PROSITE" id="PS51257">
    <property type="entry name" value="PROKAR_LIPOPROTEIN"/>
    <property type="match status" value="1"/>
</dbReference>
<evidence type="ECO:0000313" key="1">
    <source>
        <dbReference type="EMBL" id="RRB02809.1"/>
    </source>
</evidence>
<accession>A0A3P1BP16</accession>
<protein>
    <recommendedName>
        <fullName evidence="3">Carboxypeptidase regulatory-like domain-containing protein</fullName>
    </recommendedName>
</protein>
<evidence type="ECO:0000313" key="2">
    <source>
        <dbReference type="Proteomes" id="UP000271925"/>
    </source>
</evidence>
<dbReference type="AlphaFoldDB" id="A0A3P1BP16"/>